<evidence type="ECO:0000313" key="1">
    <source>
        <dbReference type="EMBL" id="MBA1157795.1"/>
    </source>
</evidence>
<reference evidence="1 2" key="1">
    <citation type="submission" date="2020-07" db="EMBL/GenBank/DDBJ databases">
        <title>Draft genome and description of Microvirga mediterraneensis Marseille-Q2068 sp. nov.</title>
        <authorList>
            <person name="Boxberger M."/>
        </authorList>
    </citation>
    <scope>NUCLEOTIDE SEQUENCE [LARGE SCALE GENOMIC DNA]</scope>
    <source>
        <strain evidence="1 2">Marseille-Q2068</strain>
    </source>
</reference>
<organism evidence="1 2">
    <name type="scientific">Microvirga mediterraneensis</name>
    <dbReference type="NCBI Taxonomy" id="2754695"/>
    <lineage>
        <taxon>Bacteria</taxon>
        <taxon>Pseudomonadati</taxon>
        <taxon>Pseudomonadota</taxon>
        <taxon>Alphaproteobacteria</taxon>
        <taxon>Hyphomicrobiales</taxon>
        <taxon>Methylobacteriaceae</taxon>
        <taxon>Microvirga</taxon>
    </lineage>
</organism>
<proteinExistence type="predicted"/>
<protein>
    <submittedName>
        <fullName evidence="1">Uncharacterized protein</fullName>
    </submittedName>
</protein>
<name>A0A838BS42_9HYPH</name>
<keyword evidence="2" id="KW-1185">Reference proteome</keyword>
<dbReference type="AlphaFoldDB" id="A0A838BS42"/>
<accession>A0A838BS42</accession>
<dbReference type="RefSeq" id="WP_181053244.1">
    <property type="nucleotide sequence ID" value="NZ_JACDXJ010000001.1"/>
</dbReference>
<sequence>MRASRSPRRSLPGFSVDMALRDMRRKPDPVFDDMLTALKAVSSYHGNIGLNEPFGGILSLVRDAIAKAEARNG</sequence>
<comment type="caution">
    <text evidence="1">The sequence shown here is derived from an EMBL/GenBank/DDBJ whole genome shotgun (WGS) entry which is preliminary data.</text>
</comment>
<evidence type="ECO:0000313" key="2">
    <source>
        <dbReference type="Proteomes" id="UP000572984"/>
    </source>
</evidence>
<dbReference type="EMBL" id="JACDXJ010000001">
    <property type="protein sequence ID" value="MBA1157795.1"/>
    <property type="molecule type" value="Genomic_DNA"/>
</dbReference>
<dbReference type="Proteomes" id="UP000572984">
    <property type="component" value="Unassembled WGS sequence"/>
</dbReference>
<gene>
    <name evidence="1" type="ORF">H0S73_16915</name>
</gene>